<keyword evidence="8" id="KW-0175">Coiled coil</keyword>
<dbReference type="SUPFAM" id="SSF47384">
    <property type="entry name" value="Homodimeric domain of signal transducing histidine kinase"/>
    <property type="match status" value="1"/>
</dbReference>
<dbReference type="Gene3D" id="1.10.287.130">
    <property type="match status" value="1"/>
</dbReference>
<dbReference type="EC" id="2.7.13.3" evidence="3"/>
<dbReference type="SUPFAM" id="SSF55874">
    <property type="entry name" value="ATPase domain of HSP90 chaperone/DNA topoisomerase II/histidine kinase"/>
    <property type="match status" value="1"/>
</dbReference>
<dbReference type="SMART" id="SM00304">
    <property type="entry name" value="HAMP"/>
    <property type="match status" value="1"/>
</dbReference>
<evidence type="ECO:0000313" key="12">
    <source>
        <dbReference type="EMBL" id="MBD2596658.1"/>
    </source>
</evidence>
<name>A0ABR8G0B0_9NOSO</name>
<reference evidence="12 13" key="1">
    <citation type="journal article" date="2020" name="ISME J.">
        <title>Comparative genomics reveals insights into cyanobacterial evolution and habitat adaptation.</title>
        <authorList>
            <person name="Chen M.Y."/>
            <person name="Teng W.K."/>
            <person name="Zhao L."/>
            <person name="Hu C.X."/>
            <person name="Zhou Y.K."/>
            <person name="Han B.P."/>
            <person name="Song L.R."/>
            <person name="Shu W.S."/>
        </authorList>
    </citation>
    <scope>NUCLEOTIDE SEQUENCE [LARGE SCALE GENOMIC DNA]</scope>
    <source>
        <strain evidence="12 13">FACHB-130</strain>
    </source>
</reference>
<feature type="domain" description="HAMP" evidence="11">
    <location>
        <begin position="258"/>
        <end position="311"/>
    </location>
</feature>
<gene>
    <name evidence="12" type="ORF">H6G74_20315</name>
</gene>
<evidence type="ECO:0000256" key="5">
    <source>
        <dbReference type="ARBA" id="ARBA00022679"/>
    </source>
</evidence>
<keyword evidence="4" id="KW-0597">Phosphoprotein</keyword>
<keyword evidence="13" id="KW-1185">Reference proteome</keyword>
<keyword evidence="9" id="KW-0812">Transmembrane</keyword>
<dbReference type="EMBL" id="JACJTB010000030">
    <property type="protein sequence ID" value="MBD2596658.1"/>
    <property type="molecule type" value="Genomic_DNA"/>
</dbReference>
<dbReference type="InterPro" id="IPR005467">
    <property type="entry name" value="His_kinase_dom"/>
</dbReference>
<sequence>MAVLNSSSSNQKTNYITQAKSIILQWTQRLQVGHKIACGYGIALSVAVCGTLAGSLLGDHYNQIALEAQKDALQEIQLINHLKIVELTTRNKRQQLITYLDNPQLLQQEVLELRQSITEFRKTWSQLQVLEGNLHTKAGDTEAEIAIVQNFMQTYQGVPEAYLQKVEELLVSFKQENWQPKNIQEAQQQLINFGRSQDVSKINNFSEALTQMVERAASEYKDAEEILASAQKLRSQIIITSLVLSVLLAACLAFYTSRAIAQPIQTLTQTVQHSIQTSDFDVQVPVTAGDEVGVLANSFNQLIQAIKQLLAEQQKANQYLENQVVQRTQELQTNNQHLQKTLEELHRTQSQMVQNEKMSALGQMVAGVAHEINNPVSFIYGNLSYIKQYTEDLVKLIRSYQECYPNPPQALKAEVDKLELEFLHKDLQKIVNSMEMGAVRIREIVKSLRNFSRLDEAEFKAVNIHEGIDSTLMILQHRLKDQPSHPQIQVTKEYGALPLIECYAGQINQVFLSILTNAIDALEETHQKSLKQPLTILIQTQKKSATDILITIADNGTGIPESVKPKLFDPFFTTKTVGKGTGLGLSISYEIITEKHQGKLWCESSLGKGTKFFIQIPIQQNFPSEGKIEEAIRRRESP</sequence>
<dbReference type="PROSITE" id="PS50885">
    <property type="entry name" value="HAMP"/>
    <property type="match status" value="1"/>
</dbReference>
<dbReference type="SMART" id="SM00387">
    <property type="entry name" value="HATPase_c"/>
    <property type="match status" value="1"/>
</dbReference>
<comment type="catalytic activity">
    <reaction evidence="1">
        <text>ATP + protein L-histidine = ADP + protein N-phospho-L-histidine.</text>
        <dbReference type="EC" id="2.7.13.3"/>
    </reaction>
</comment>
<evidence type="ECO:0000256" key="6">
    <source>
        <dbReference type="ARBA" id="ARBA00022777"/>
    </source>
</evidence>
<evidence type="ECO:0000256" key="4">
    <source>
        <dbReference type="ARBA" id="ARBA00022553"/>
    </source>
</evidence>
<proteinExistence type="predicted"/>
<dbReference type="SUPFAM" id="SSF158472">
    <property type="entry name" value="HAMP domain-like"/>
    <property type="match status" value="1"/>
</dbReference>
<evidence type="ECO:0000256" key="1">
    <source>
        <dbReference type="ARBA" id="ARBA00000085"/>
    </source>
</evidence>
<comment type="subcellular location">
    <subcellularLocation>
        <location evidence="2">Membrane</location>
    </subcellularLocation>
</comment>
<evidence type="ECO:0000256" key="9">
    <source>
        <dbReference type="SAM" id="Phobius"/>
    </source>
</evidence>
<dbReference type="InterPro" id="IPR003661">
    <property type="entry name" value="HisK_dim/P_dom"/>
</dbReference>
<keyword evidence="6" id="KW-0418">Kinase</keyword>
<evidence type="ECO:0000256" key="7">
    <source>
        <dbReference type="ARBA" id="ARBA00023012"/>
    </source>
</evidence>
<dbReference type="RefSeq" id="WP_190969375.1">
    <property type="nucleotide sequence ID" value="NZ_JACJTB010000030.1"/>
</dbReference>
<evidence type="ECO:0000256" key="8">
    <source>
        <dbReference type="SAM" id="Coils"/>
    </source>
</evidence>
<dbReference type="PROSITE" id="PS50109">
    <property type="entry name" value="HIS_KIN"/>
    <property type="match status" value="1"/>
</dbReference>
<feature type="transmembrane region" description="Helical" evidence="9">
    <location>
        <begin position="237"/>
        <end position="255"/>
    </location>
</feature>
<dbReference type="InterPro" id="IPR003660">
    <property type="entry name" value="HAMP_dom"/>
</dbReference>
<evidence type="ECO:0000259" key="10">
    <source>
        <dbReference type="PROSITE" id="PS50109"/>
    </source>
</evidence>
<dbReference type="InterPro" id="IPR036097">
    <property type="entry name" value="HisK_dim/P_sf"/>
</dbReference>
<keyword evidence="9" id="KW-1133">Transmembrane helix</keyword>
<comment type="caution">
    <text evidence="12">The sequence shown here is derived from an EMBL/GenBank/DDBJ whole genome shotgun (WGS) entry which is preliminary data.</text>
</comment>
<dbReference type="Gene3D" id="6.10.340.10">
    <property type="match status" value="1"/>
</dbReference>
<accession>A0ABR8G0B0</accession>
<dbReference type="InterPro" id="IPR036890">
    <property type="entry name" value="HATPase_C_sf"/>
</dbReference>
<evidence type="ECO:0000256" key="3">
    <source>
        <dbReference type="ARBA" id="ARBA00012438"/>
    </source>
</evidence>
<keyword evidence="5" id="KW-0808">Transferase</keyword>
<protein>
    <recommendedName>
        <fullName evidence="3">histidine kinase</fullName>
        <ecNumber evidence="3">2.7.13.3</ecNumber>
    </recommendedName>
</protein>
<feature type="coiled-coil region" evidence="8">
    <location>
        <begin position="303"/>
        <end position="348"/>
    </location>
</feature>
<dbReference type="InterPro" id="IPR003594">
    <property type="entry name" value="HATPase_dom"/>
</dbReference>
<dbReference type="PANTHER" id="PTHR43065">
    <property type="entry name" value="SENSOR HISTIDINE KINASE"/>
    <property type="match status" value="1"/>
</dbReference>
<dbReference type="Proteomes" id="UP000603457">
    <property type="component" value="Unassembled WGS sequence"/>
</dbReference>
<evidence type="ECO:0000256" key="2">
    <source>
        <dbReference type="ARBA" id="ARBA00004370"/>
    </source>
</evidence>
<dbReference type="Pfam" id="PF00672">
    <property type="entry name" value="HAMP"/>
    <property type="match status" value="1"/>
</dbReference>
<dbReference type="CDD" id="cd00082">
    <property type="entry name" value="HisKA"/>
    <property type="match status" value="1"/>
</dbReference>
<dbReference type="Pfam" id="PF02518">
    <property type="entry name" value="HATPase_c"/>
    <property type="match status" value="1"/>
</dbReference>
<dbReference type="PANTHER" id="PTHR43065:SF50">
    <property type="entry name" value="HISTIDINE KINASE"/>
    <property type="match status" value="1"/>
</dbReference>
<dbReference type="CDD" id="cd06225">
    <property type="entry name" value="HAMP"/>
    <property type="match status" value="1"/>
</dbReference>
<dbReference type="InterPro" id="IPR004358">
    <property type="entry name" value="Sig_transdc_His_kin-like_C"/>
</dbReference>
<evidence type="ECO:0000259" key="11">
    <source>
        <dbReference type="PROSITE" id="PS50885"/>
    </source>
</evidence>
<dbReference type="SMART" id="SM00388">
    <property type="entry name" value="HisKA"/>
    <property type="match status" value="1"/>
</dbReference>
<dbReference type="Gene3D" id="3.30.565.10">
    <property type="entry name" value="Histidine kinase-like ATPase, C-terminal domain"/>
    <property type="match status" value="1"/>
</dbReference>
<keyword evidence="9" id="KW-0472">Membrane</keyword>
<feature type="domain" description="Histidine kinase" evidence="10">
    <location>
        <begin position="367"/>
        <end position="620"/>
    </location>
</feature>
<dbReference type="PRINTS" id="PR00344">
    <property type="entry name" value="BCTRLSENSOR"/>
</dbReference>
<keyword evidence="7" id="KW-0902">Two-component regulatory system</keyword>
<feature type="coiled-coil region" evidence="8">
    <location>
        <begin position="206"/>
        <end position="233"/>
    </location>
</feature>
<organism evidence="12 13">
    <name type="scientific">Nostoc spongiaeforme FACHB-130</name>
    <dbReference type="NCBI Taxonomy" id="1357510"/>
    <lineage>
        <taxon>Bacteria</taxon>
        <taxon>Bacillati</taxon>
        <taxon>Cyanobacteriota</taxon>
        <taxon>Cyanophyceae</taxon>
        <taxon>Nostocales</taxon>
        <taxon>Nostocaceae</taxon>
        <taxon>Nostoc</taxon>
    </lineage>
</organism>
<evidence type="ECO:0000313" key="13">
    <source>
        <dbReference type="Proteomes" id="UP000603457"/>
    </source>
</evidence>